<accession>A0AA36Y6H7</accession>
<dbReference type="SUPFAM" id="SSF55594">
    <property type="entry name" value="HPr-like"/>
    <property type="match status" value="1"/>
</dbReference>
<dbReference type="InterPro" id="IPR035895">
    <property type="entry name" value="HPr-like_sf"/>
</dbReference>
<evidence type="ECO:0000313" key="1">
    <source>
        <dbReference type="EMBL" id="EHO18050.1"/>
    </source>
</evidence>
<gene>
    <name evidence="1" type="ORF">HMPREF9623_00234</name>
</gene>
<dbReference type="RefSeq" id="WP_009532069.1">
    <property type="nucleotide sequence ID" value="NZ_JH590861.1"/>
</dbReference>
<dbReference type="AlphaFoldDB" id="A0AA36Y6H7"/>
<dbReference type="GeneID" id="86940030"/>
<name>A0AA36Y6H7_9FIRM</name>
<proteinExistence type="predicted"/>
<comment type="caution">
    <text evidence="1">The sequence shown here is derived from an EMBL/GenBank/DDBJ whole genome shotgun (WGS) entry which is preliminary data.</text>
</comment>
<dbReference type="Proteomes" id="UP000018466">
    <property type="component" value="Unassembled WGS sequence"/>
</dbReference>
<dbReference type="Gene3D" id="3.30.1340.10">
    <property type="entry name" value="HPr-like"/>
    <property type="match status" value="1"/>
</dbReference>
<dbReference type="EMBL" id="AGEL01000003">
    <property type="protein sequence ID" value="EHO18050.1"/>
    <property type="molecule type" value="Genomic_DNA"/>
</dbReference>
<protein>
    <recommendedName>
        <fullName evidence="3">HPr domain-containing protein</fullName>
    </recommendedName>
</protein>
<keyword evidence="2" id="KW-1185">Reference proteome</keyword>
<organism evidence="1 2">
    <name type="scientific">Stomatobaculum longum</name>
    <dbReference type="NCBI Taxonomy" id="796942"/>
    <lineage>
        <taxon>Bacteria</taxon>
        <taxon>Bacillati</taxon>
        <taxon>Bacillota</taxon>
        <taxon>Clostridia</taxon>
        <taxon>Lachnospirales</taxon>
        <taxon>Lachnospiraceae</taxon>
        <taxon>Stomatobaculum</taxon>
    </lineage>
</organism>
<evidence type="ECO:0008006" key="3">
    <source>
        <dbReference type="Google" id="ProtNLM"/>
    </source>
</evidence>
<sequence>MQEKRIKLNSVADIKMFVRAAENCPFEIDVCYNHVCVDGKSFLGLMGMDLNQILRVQYDSEGENTEFEKVLAKFAAQTHDAA</sequence>
<evidence type="ECO:0000313" key="2">
    <source>
        <dbReference type="Proteomes" id="UP000018466"/>
    </source>
</evidence>
<reference evidence="1 2" key="1">
    <citation type="submission" date="2011-10" db="EMBL/GenBank/DDBJ databases">
        <title>The Genome Sequence of Lachnospiraceae bacterium ACC2.</title>
        <authorList>
            <consortium name="The Broad Institute Genome Sequencing Platform"/>
            <person name="Earl A."/>
            <person name="Ward D."/>
            <person name="Feldgarden M."/>
            <person name="Gevers D."/>
            <person name="Sizova M."/>
            <person name="Hazen A."/>
            <person name="Epstein S."/>
            <person name="Young S.K."/>
            <person name="Zeng Q."/>
            <person name="Gargeya S."/>
            <person name="Fitzgerald M."/>
            <person name="Haas B."/>
            <person name="Abouelleil A."/>
            <person name="Alvarado L."/>
            <person name="Arachchi H.M."/>
            <person name="Berlin A."/>
            <person name="Brown A."/>
            <person name="Chapman S.B."/>
            <person name="Chen Z."/>
            <person name="Dunbar C."/>
            <person name="Freedman E."/>
            <person name="Gearin G."/>
            <person name="Goldberg J."/>
            <person name="Griggs A."/>
            <person name="Gujja S."/>
            <person name="Heiman D."/>
            <person name="Howarth C."/>
            <person name="Larson L."/>
            <person name="Lui A."/>
            <person name="MacDonald P.J.P."/>
            <person name="Montmayeur A."/>
            <person name="Murphy C."/>
            <person name="Neiman D."/>
            <person name="Pearson M."/>
            <person name="Priest M."/>
            <person name="Roberts A."/>
            <person name="Saif S."/>
            <person name="Shea T."/>
            <person name="Shenoy N."/>
            <person name="Sisk P."/>
            <person name="Stolte C."/>
            <person name="Sykes S."/>
            <person name="Wortman J."/>
            <person name="Nusbaum C."/>
            <person name="Birren B."/>
        </authorList>
    </citation>
    <scope>NUCLEOTIDE SEQUENCE [LARGE SCALE GENOMIC DNA]</scope>
    <source>
        <strain evidence="1 2">ACC2</strain>
    </source>
</reference>